<dbReference type="WBParaSite" id="Gr19_v10_g9019.t1">
    <property type="protein sequence ID" value="Gr19_v10_g9019.t1"/>
    <property type="gene ID" value="Gr19_v10_g9019"/>
</dbReference>
<protein>
    <submittedName>
        <fullName evidence="2">G domain-containing protein</fullName>
    </submittedName>
</protein>
<dbReference type="InterPro" id="IPR027417">
    <property type="entry name" value="P-loop_NTPase"/>
</dbReference>
<organism evidence="1 2">
    <name type="scientific">Globodera rostochiensis</name>
    <name type="common">Golden nematode worm</name>
    <name type="synonym">Heterodera rostochiensis</name>
    <dbReference type="NCBI Taxonomy" id="31243"/>
    <lineage>
        <taxon>Eukaryota</taxon>
        <taxon>Metazoa</taxon>
        <taxon>Ecdysozoa</taxon>
        <taxon>Nematoda</taxon>
        <taxon>Chromadorea</taxon>
        <taxon>Rhabditida</taxon>
        <taxon>Tylenchina</taxon>
        <taxon>Tylenchomorpha</taxon>
        <taxon>Tylenchoidea</taxon>
        <taxon>Heteroderidae</taxon>
        <taxon>Heteroderinae</taxon>
        <taxon>Globodera</taxon>
    </lineage>
</organism>
<evidence type="ECO:0000313" key="1">
    <source>
        <dbReference type="Proteomes" id="UP000887572"/>
    </source>
</evidence>
<evidence type="ECO:0000313" key="2">
    <source>
        <dbReference type="WBParaSite" id="Gr19_v10_g9019.t1"/>
    </source>
</evidence>
<dbReference type="AlphaFoldDB" id="A0A914IE04"/>
<keyword evidence="1" id="KW-1185">Reference proteome</keyword>
<dbReference type="PANTHER" id="PTHR32046">
    <property type="entry name" value="G DOMAIN-CONTAINING PROTEIN"/>
    <property type="match status" value="1"/>
</dbReference>
<accession>A0A914IE04</accession>
<dbReference type="Gene3D" id="3.40.50.300">
    <property type="entry name" value="P-loop containing nucleotide triphosphate hydrolases"/>
    <property type="match status" value="1"/>
</dbReference>
<proteinExistence type="predicted"/>
<dbReference type="SUPFAM" id="SSF52540">
    <property type="entry name" value="P-loop containing nucleoside triphosphate hydrolases"/>
    <property type="match status" value="1"/>
</dbReference>
<dbReference type="Proteomes" id="UP000887572">
    <property type="component" value="Unplaced"/>
</dbReference>
<sequence length="506" mass="56241">MAENAENRRLTDVLLGNGGSSTSASSTLHFVLLYSESRTIPPVDADVGLSSQQNGEKFYRRCLGQLYQMAKRGKSCAFVDLDVMLSDDDATAYGGLPQGILELDGFPNIGSRLVKMRGHKLLTADCVTEEAQKLQICFARIENSQRTEVGAVPRKKTEPCSLPCPLCEGYGGKCQNNDLLWGCDDCGQTLAFVKEENAPMTHFYCACGATPVEEFSFRCNDMDAHGMEFKHFAKIQLNKELERMKSKGILTLLLGEIGVGKSTLINAIVNYLKHPIFDEAIQMGGNTEEYDADGKLVQTKVFIGKKSKDECFEPGKSQTKWPKAYIITLRDGHKIRLIDTPGIGTDGGVEEDKNNFQKTLSFISQGMGRGGSDGGFISFLEHRLFVHKWAWMQLQTGLAFTKQLKMNSSNCILEKTRKLLQAILNPIEAEHNMSVPLHPERIYCLDNEAFENLCLIKKANDNLIRIKEHEEAISRGEQELNTAPTFDTVQFVPLPHPRIVCTAVGI</sequence>
<reference evidence="2" key="1">
    <citation type="submission" date="2022-11" db="UniProtKB">
        <authorList>
            <consortium name="WormBaseParasite"/>
        </authorList>
    </citation>
    <scope>IDENTIFICATION</scope>
</reference>
<dbReference type="PANTHER" id="PTHR32046:SF11">
    <property type="entry name" value="IMMUNE-ASSOCIATED NUCLEOTIDE-BINDING PROTEIN 10-LIKE"/>
    <property type="match status" value="1"/>
</dbReference>
<name>A0A914IE04_GLORO</name>